<feature type="transmembrane region" description="Helical" evidence="2">
    <location>
        <begin position="41"/>
        <end position="61"/>
    </location>
</feature>
<name>A0A9P6B051_9AGAM</name>
<organism evidence="3 4">
    <name type="scientific">Hydnum rufescens UP504</name>
    <dbReference type="NCBI Taxonomy" id="1448309"/>
    <lineage>
        <taxon>Eukaryota</taxon>
        <taxon>Fungi</taxon>
        <taxon>Dikarya</taxon>
        <taxon>Basidiomycota</taxon>
        <taxon>Agaricomycotina</taxon>
        <taxon>Agaricomycetes</taxon>
        <taxon>Cantharellales</taxon>
        <taxon>Hydnaceae</taxon>
        <taxon>Hydnum</taxon>
    </lineage>
</organism>
<feature type="transmembrane region" description="Helical" evidence="2">
    <location>
        <begin position="12"/>
        <end position="35"/>
    </location>
</feature>
<evidence type="ECO:0000313" key="4">
    <source>
        <dbReference type="Proteomes" id="UP000886523"/>
    </source>
</evidence>
<feature type="transmembrane region" description="Helical" evidence="2">
    <location>
        <begin position="68"/>
        <end position="86"/>
    </location>
</feature>
<keyword evidence="4" id="KW-1185">Reference proteome</keyword>
<evidence type="ECO:0000256" key="2">
    <source>
        <dbReference type="SAM" id="Phobius"/>
    </source>
</evidence>
<keyword evidence="2" id="KW-0812">Transmembrane</keyword>
<comment type="caution">
    <text evidence="3">The sequence shown here is derived from an EMBL/GenBank/DDBJ whole genome shotgun (WGS) entry which is preliminary data.</text>
</comment>
<reference evidence="3" key="1">
    <citation type="journal article" date="2020" name="Nat. Commun.">
        <title>Large-scale genome sequencing of mycorrhizal fungi provides insights into the early evolution of symbiotic traits.</title>
        <authorList>
            <person name="Miyauchi S."/>
            <person name="Kiss E."/>
            <person name="Kuo A."/>
            <person name="Drula E."/>
            <person name="Kohler A."/>
            <person name="Sanchez-Garcia M."/>
            <person name="Morin E."/>
            <person name="Andreopoulos B."/>
            <person name="Barry K.W."/>
            <person name="Bonito G."/>
            <person name="Buee M."/>
            <person name="Carver A."/>
            <person name="Chen C."/>
            <person name="Cichocki N."/>
            <person name="Clum A."/>
            <person name="Culley D."/>
            <person name="Crous P.W."/>
            <person name="Fauchery L."/>
            <person name="Girlanda M."/>
            <person name="Hayes R.D."/>
            <person name="Keri Z."/>
            <person name="LaButti K."/>
            <person name="Lipzen A."/>
            <person name="Lombard V."/>
            <person name="Magnuson J."/>
            <person name="Maillard F."/>
            <person name="Murat C."/>
            <person name="Nolan M."/>
            <person name="Ohm R.A."/>
            <person name="Pangilinan J."/>
            <person name="Pereira M.F."/>
            <person name="Perotto S."/>
            <person name="Peter M."/>
            <person name="Pfister S."/>
            <person name="Riley R."/>
            <person name="Sitrit Y."/>
            <person name="Stielow J.B."/>
            <person name="Szollosi G."/>
            <person name="Zifcakova L."/>
            <person name="Stursova M."/>
            <person name="Spatafora J.W."/>
            <person name="Tedersoo L."/>
            <person name="Vaario L.M."/>
            <person name="Yamada A."/>
            <person name="Yan M."/>
            <person name="Wang P."/>
            <person name="Xu J."/>
            <person name="Bruns T."/>
            <person name="Baldrian P."/>
            <person name="Vilgalys R."/>
            <person name="Dunand C."/>
            <person name="Henrissat B."/>
            <person name="Grigoriev I.V."/>
            <person name="Hibbett D."/>
            <person name="Nagy L.G."/>
            <person name="Martin F.M."/>
        </authorList>
    </citation>
    <scope>NUCLEOTIDE SEQUENCE</scope>
    <source>
        <strain evidence="3">UP504</strain>
    </source>
</reference>
<feature type="compositionally biased region" description="Polar residues" evidence="1">
    <location>
        <begin position="236"/>
        <end position="245"/>
    </location>
</feature>
<keyword evidence="2" id="KW-0472">Membrane</keyword>
<evidence type="ECO:0008006" key="5">
    <source>
        <dbReference type="Google" id="ProtNLM"/>
    </source>
</evidence>
<protein>
    <recommendedName>
        <fullName evidence="5">MARVEL domain-containing protein</fullName>
    </recommendedName>
</protein>
<keyword evidence="2" id="KW-1133">Transmembrane helix</keyword>
<dbReference type="Proteomes" id="UP000886523">
    <property type="component" value="Unassembled WGS sequence"/>
</dbReference>
<dbReference type="EMBL" id="MU128952">
    <property type="protein sequence ID" value="KAF9515218.1"/>
    <property type="molecule type" value="Genomic_DNA"/>
</dbReference>
<proteinExistence type="predicted"/>
<evidence type="ECO:0000313" key="3">
    <source>
        <dbReference type="EMBL" id="KAF9515218.1"/>
    </source>
</evidence>
<sequence>MTSLFRNLRAYAFVLAAVASIIVLSLSANFATKFLPLHQDYLIFSIVASGVTIVILLLLALRSTPLSELIGLFFLLVLWLAMGGYSTDVIGRVECDSLTGQIPAGHGNTYSAGGYCRQTKVVQSFSWANFMLFSLMFLITLSLSLKAHARGFKKIWLGDINDLGWFDELQNNPQPYLPLSQQPGQSYVYPNVTTFGNSQPVYQLPGHSVVITTGPNGQQSFVPQPVPQPQGGPGSINTVPGGTGP</sequence>
<evidence type="ECO:0000256" key="1">
    <source>
        <dbReference type="SAM" id="MobiDB-lite"/>
    </source>
</evidence>
<accession>A0A9P6B051</accession>
<gene>
    <name evidence="3" type="ORF">BS47DRAFT_800120</name>
</gene>
<feature type="region of interest" description="Disordered" evidence="1">
    <location>
        <begin position="214"/>
        <end position="245"/>
    </location>
</feature>
<dbReference type="AlphaFoldDB" id="A0A9P6B051"/>
<dbReference type="OrthoDB" id="3264219at2759"/>
<feature type="transmembrane region" description="Helical" evidence="2">
    <location>
        <begin position="127"/>
        <end position="145"/>
    </location>
</feature>